<protein>
    <submittedName>
        <fullName evidence="2">Uncharacterized protein</fullName>
    </submittedName>
</protein>
<feature type="region of interest" description="Disordered" evidence="1">
    <location>
        <begin position="279"/>
        <end position="313"/>
    </location>
</feature>
<comment type="caution">
    <text evidence="2">The sequence shown here is derived from an EMBL/GenBank/DDBJ whole genome shotgun (WGS) entry which is preliminary data.</text>
</comment>
<name>A0A5B7FX33_PORTR</name>
<feature type="region of interest" description="Disordered" evidence="1">
    <location>
        <begin position="98"/>
        <end position="166"/>
    </location>
</feature>
<reference evidence="2 3" key="1">
    <citation type="submission" date="2019-05" db="EMBL/GenBank/DDBJ databases">
        <title>Another draft genome of Portunus trituberculatus and its Hox gene families provides insights of decapod evolution.</title>
        <authorList>
            <person name="Jeong J.-H."/>
            <person name="Song I."/>
            <person name="Kim S."/>
            <person name="Choi T."/>
            <person name="Kim D."/>
            <person name="Ryu S."/>
            <person name="Kim W."/>
        </authorList>
    </citation>
    <scope>NUCLEOTIDE SEQUENCE [LARGE SCALE GENOMIC DNA]</scope>
    <source>
        <tissue evidence="2">Muscle</tissue>
    </source>
</reference>
<proteinExistence type="predicted"/>
<feature type="compositionally biased region" description="Polar residues" evidence="1">
    <location>
        <begin position="292"/>
        <end position="305"/>
    </location>
</feature>
<dbReference type="OrthoDB" id="6347579at2759"/>
<dbReference type="Proteomes" id="UP000324222">
    <property type="component" value="Unassembled WGS sequence"/>
</dbReference>
<sequence>MLATGQPPVAQQQLCGITGPCTQLRGPVYARIEVGSTEERLLVYVADVGENLLGLDYLQRSRAMLDFGKMTMAVGGNVVPLQESGGDAVEREVSIENHQAHTAPSPEASHCCRLGEEQEEESLRSGGCEGVQMTMDPEGHSEDTQESSTGEEDEDPDLNPGQPEPRVLEEDEVEELCPLDGTLADVDAEPVVGRLRRERRLLRTGAKNRIFPPGNRGQRCPWAMKSVIGCQGHVMPGGDADWTGDQLRGEGKLERAWETGAGHSVYCVLQAELDRGFKSPLRRDTRTRSGESQEATLPATQNSRCSLAGKIAK</sequence>
<evidence type="ECO:0000313" key="2">
    <source>
        <dbReference type="EMBL" id="MPC49769.1"/>
    </source>
</evidence>
<dbReference type="AlphaFoldDB" id="A0A5B7FX33"/>
<accession>A0A5B7FX33</accession>
<evidence type="ECO:0000256" key="1">
    <source>
        <dbReference type="SAM" id="MobiDB-lite"/>
    </source>
</evidence>
<gene>
    <name evidence="2" type="ORF">E2C01_043583</name>
</gene>
<feature type="compositionally biased region" description="Basic and acidic residues" evidence="1">
    <location>
        <begin position="279"/>
        <end position="291"/>
    </location>
</feature>
<keyword evidence="3" id="KW-1185">Reference proteome</keyword>
<dbReference type="EMBL" id="VSRR010009081">
    <property type="protein sequence ID" value="MPC49769.1"/>
    <property type="molecule type" value="Genomic_DNA"/>
</dbReference>
<evidence type="ECO:0000313" key="3">
    <source>
        <dbReference type="Proteomes" id="UP000324222"/>
    </source>
</evidence>
<organism evidence="2 3">
    <name type="scientific">Portunus trituberculatus</name>
    <name type="common">Swimming crab</name>
    <name type="synonym">Neptunus trituberculatus</name>
    <dbReference type="NCBI Taxonomy" id="210409"/>
    <lineage>
        <taxon>Eukaryota</taxon>
        <taxon>Metazoa</taxon>
        <taxon>Ecdysozoa</taxon>
        <taxon>Arthropoda</taxon>
        <taxon>Crustacea</taxon>
        <taxon>Multicrustacea</taxon>
        <taxon>Malacostraca</taxon>
        <taxon>Eumalacostraca</taxon>
        <taxon>Eucarida</taxon>
        <taxon>Decapoda</taxon>
        <taxon>Pleocyemata</taxon>
        <taxon>Brachyura</taxon>
        <taxon>Eubrachyura</taxon>
        <taxon>Portunoidea</taxon>
        <taxon>Portunidae</taxon>
        <taxon>Portuninae</taxon>
        <taxon>Portunus</taxon>
    </lineage>
</organism>